<sequence length="942" mass="102554">MAVRLAFGMVAERDRRAWLVETGEEIDHDAPEGAAVVLGHRDSDPARIAIACADLAGLLELGGVVIAGAGIDVGDGFASARLAGATGDRRDAVLAALRILKVSGAWRLGERTATLVALFGVTATKPVGAAAEQAIGEGRWSAVILASAAADVLGPEQLVKVLALRAPDGTDPIPDGAPSVLAENLGRVLEQYSRPRRLDLILDLWQRSCAWQEAELARDRLIASHDLSALETLRETYRQFDEAEVIKLVQDSTERPVTLISAIHFRPTWSDLWKHTVERVIQDALAATVLLRAATAVHELGVVAGIDRVRAEIDTVSALFSKGDANKARRAADSLPARPICHIRDINTWLRHQQPRGSAYERFVRARLRTALAYATVVHDRCRTLLVHEIPHNALPESWDSVSLRTFREKVGPTTTRPPHTWRTRPLLRHTRPSLADRLAEDPTAAEQASDLLWFADLADAMAQARGHTAATDEGFWLVPEFDTNPPRPQPDPLTPRSDSIPLAVAGAAQLLALGAAAPDRCRDWQHLCTGLMTSGAVASALTNEFDVPDPILAHDGATLPGTEVRIQIAHTASRLAEWSDYMGNCIAGPWYQDEAVRGRSILVALRDDQNVLQINAELRGTDHGWFVNEIKGRFNNDPDPTLNQAFRDWVATLRATEPETDPIEPADLTPPARPRRPARNPIREVGPSLREAARKAMIEAESALRTLTALAGDLDGDPKTLIALRRSPTERLTRLCVEFLAATPEALPRLWTATGTRPLATAVDSLDPALLTRYPRLRTITTDAPVPSKTLRAMVKDPDIATARAQDLIAHRLRIALTRLARRGDPTLTQAITRNPTPDLLCPLILTLTCAPPPDLPLLPITEPRAITVPGFPATSLTDPEGPWDSAWPTALESGLAAVDLGPDRELFWSHIADHGLLVPADWLGAGGWPALWSRAHDRVK</sequence>
<accession>A0A7K1V302</accession>
<dbReference type="RefSeq" id="WP_157390533.1">
    <property type="nucleotide sequence ID" value="NZ_WRPP01000005.1"/>
</dbReference>
<reference evidence="2 3" key="1">
    <citation type="submission" date="2019-12" db="EMBL/GenBank/DDBJ databases">
        <title>Nocardia sp. nov. ET3-3 isolated from soil.</title>
        <authorList>
            <person name="Kanchanasin P."/>
            <person name="Tanasupawat S."/>
            <person name="Yuki M."/>
            <person name="Kudo T."/>
        </authorList>
    </citation>
    <scope>NUCLEOTIDE SEQUENCE [LARGE SCALE GENOMIC DNA]</scope>
    <source>
        <strain evidence="2 3">ET3-3</strain>
    </source>
</reference>
<evidence type="ECO:0000313" key="2">
    <source>
        <dbReference type="EMBL" id="MVU81006.1"/>
    </source>
</evidence>
<evidence type="ECO:0000313" key="3">
    <source>
        <dbReference type="Proteomes" id="UP000466794"/>
    </source>
</evidence>
<comment type="caution">
    <text evidence="2">The sequence shown here is derived from an EMBL/GenBank/DDBJ whole genome shotgun (WGS) entry which is preliminary data.</text>
</comment>
<feature type="region of interest" description="Disordered" evidence="1">
    <location>
        <begin position="657"/>
        <end position="689"/>
    </location>
</feature>
<evidence type="ECO:0000256" key="1">
    <source>
        <dbReference type="SAM" id="MobiDB-lite"/>
    </source>
</evidence>
<keyword evidence="3" id="KW-1185">Reference proteome</keyword>
<dbReference type="AlphaFoldDB" id="A0A7K1V302"/>
<gene>
    <name evidence="2" type="ORF">GPX89_27625</name>
</gene>
<dbReference type="Proteomes" id="UP000466794">
    <property type="component" value="Unassembled WGS sequence"/>
</dbReference>
<dbReference type="EMBL" id="WRPP01000005">
    <property type="protein sequence ID" value="MVU81006.1"/>
    <property type="molecule type" value="Genomic_DNA"/>
</dbReference>
<name>A0A7K1V302_9NOCA</name>
<proteinExistence type="predicted"/>
<organism evidence="2 3">
    <name type="scientific">Nocardia terrae</name>
    <dbReference type="NCBI Taxonomy" id="2675851"/>
    <lineage>
        <taxon>Bacteria</taxon>
        <taxon>Bacillati</taxon>
        <taxon>Actinomycetota</taxon>
        <taxon>Actinomycetes</taxon>
        <taxon>Mycobacteriales</taxon>
        <taxon>Nocardiaceae</taxon>
        <taxon>Nocardia</taxon>
    </lineage>
</organism>
<protein>
    <submittedName>
        <fullName evidence="2">Uncharacterized protein</fullName>
    </submittedName>
</protein>